<accession>A0AAD7MUU0</accession>
<comment type="caution">
    <text evidence="1">The sequence shown here is derived from an EMBL/GenBank/DDBJ whole genome shotgun (WGS) entry which is preliminary data.</text>
</comment>
<evidence type="ECO:0000313" key="2">
    <source>
        <dbReference type="Proteomes" id="UP001215280"/>
    </source>
</evidence>
<gene>
    <name evidence="1" type="ORF">DFH07DRAFT_781172</name>
</gene>
<sequence length="241" mass="26864">MFLSVALLKSGGGHSKVAASSVENILGRLSRQTHLDEISENPGTVTHMSRKPRPNRRLWVIRITIVMSSTPMIQGQAGWRHCDKSDTDFGVNLSGRRLCGVEVAALASFSPCPIKQSSRPWRKGVASRITFEKSGFLVRPFSQQRCILQPRSSNQLGILVPNDPRLQLQELSSIAIKLLVQRWRSAHHALHRGDGVKDEIALGPDIVIPGNHFWRKHLSRPPKQLGPGAMPRLPWDLTKFS</sequence>
<evidence type="ECO:0000313" key="1">
    <source>
        <dbReference type="EMBL" id="KAJ7731679.1"/>
    </source>
</evidence>
<reference evidence="1" key="1">
    <citation type="submission" date="2023-03" db="EMBL/GenBank/DDBJ databases">
        <title>Massive genome expansion in bonnet fungi (Mycena s.s.) driven by repeated elements and novel gene families across ecological guilds.</title>
        <authorList>
            <consortium name="Lawrence Berkeley National Laboratory"/>
            <person name="Harder C.B."/>
            <person name="Miyauchi S."/>
            <person name="Viragh M."/>
            <person name="Kuo A."/>
            <person name="Thoen E."/>
            <person name="Andreopoulos B."/>
            <person name="Lu D."/>
            <person name="Skrede I."/>
            <person name="Drula E."/>
            <person name="Henrissat B."/>
            <person name="Morin E."/>
            <person name="Kohler A."/>
            <person name="Barry K."/>
            <person name="LaButti K."/>
            <person name="Morin E."/>
            <person name="Salamov A."/>
            <person name="Lipzen A."/>
            <person name="Mereny Z."/>
            <person name="Hegedus B."/>
            <person name="Baldrian P."/>
            <person name="Stursova M."/>
            <person name="Weitz H."/>
            <person name="Taylor A."/>
            <person name="Grigoriev I.V."/>
            <person name="Nagy L.G."/>
            <person name="Martin F."/>
            <person name="Kauserud H."/>
        </authorList>
    </citation>
    <scope>NUCLEOTIDE SEQUENCE</scope>
    <source>
        <strain evidence="1">CBHHK188m</strain>
    </source>
</reference>
<dbReference type="AlphaFoldDB" id="A0AAD7MUU0"/>
<name>A0AAD7MUU0_9AGAR</name>
<dbReference type="Proteomes" id="UP001215280">
    <property type="component" value="Unassembled WGS sequence"/>
</dbReference>
<proteinExistence type="predicted"/>
<protein>
    <submittedName>
        <fullName evidence="1">Uncharacterized protein</fullName>
    </submittedName>
</protein>
<keyword evidence="2" id="KW-1185">Reference proteome</keyword>
<dbReference type="EMBL" id="JARJLG010000181">
    <property type="protein sequence ID" value="KAJ7731679.1"/>
    <property type="molecule type" value="Genomic_DNA"/>
</dbReference>
<organism evidence="1 2">
    <name type="scientific">Mycena maculata</name>
    <dbReference type="NCBI Taxonomy" id="230809"/>
    <lineage>
        <taxon>Eukaryota</taxon>
        <taxon>Fungi</taxon>
        <taxon>Dikarya</taxon>
        <taxon>Basidiomycota</taxon>
        <taxon>Agaricomycotina</taxon>
        <taxon>Agaricomycetes</taxon>
        <taxon>Agaricomycetidae</taxon>
        <taxon>Agaricales</taxon>
        <taxon>Marasmiineae</taxon>
        <taxon>Mycenaceae</taxon>
        <taxon>Mycena</taxon>
    </lineage>
</organism>